<dbReference type="InterPro" id="IPR000270">
    <property type="entry name" value="PB1_dom"/>
</dbReference>
<reference evidence="9" key="2">
    <citation type="submission" date="2015-01" db="EMBL/GenBank/DDBJ databases">
        <title>Evolutionary Origins and Diversification of the Mycorrhizal Mutualists.</title>
        <authorList>
            <consortium name="DOE Joint Genome Institute"/>
            <consortium name="Mycorrhizal Genomics Consortium"/>
            <person name="Kohler A."/>
            <person name="Kuo A."/>
            <person name="Nagy L.G."/>
            <person name="Floudas D."/>
            <person name="Copeland A."/>
            <person name="Barry K.W."/>
            <person name="Cichocki N."/>
            <person name="Veneault-Fourrey C."/>
            <person name="LaButti K."/>
            <person name="Lindquist E.A."/>
            <person name="Lipzen A."/>
            <person name="Lundell T."/>
            <person name="Morin E."/>
            <person name="Murat C."/>
            <person name="Riley R."/>
            <person name="Ohm R."/>
            <person name="Sun H."/>
            <person name="Tunlid A."/>
            <person name="Henrissat B."/>
            <person name="Grigoriev I.V."/>
            <person name="Hibbett D.S."/>
            <person name="Martin F."/>
        </authorList>
    </citation>
    <scope>NUCLEOTIDE SEQUENCE [LARGE SCALE GENOMIC DNA]</scope>
    <source>
        <strain evidence="9">F 1598</strain>
    </source>
</reference>
<proteinExistence type="predicted"/>
<dbReference type="SUPFAM" id="SSF57850">
    <property type="entry name" value="RING/U-box"/>
    <property type="match status" value="4"/>
</dbReference>
<dbReference type="InterPro" id="IPR000433">
    <property type="entry name" value="Znf_ZZ"/>
</dbReference>
<dbReference type="CDD" id="cd02340">
    <property type="entry name" value="ZZ_NBR1_like"/>
    <property type="match status" value="1"/>
</dbReference>
<evidence type="ECO:0000313" key="9">
    <source>
        <dbReference type="Proteomes" id="UP000054166"/>
    </source>
</evidence>
<feature type="region of interest" description="Disordered" evidence="5">
    <location>
        <begin position="338"/>
        <end position="375"/>
    </location>
</feature>
<dbReference type="GO" id="GO:0005080">
    <property type="term" value="F:protein kinase C binding"/>
    <property type="evidence" value="ECO:0007669"/>
    <property type="project" value="TreeGrafter"/>
</dbReference>
<keyword evidence="9" id="KW-1185">Reference proteome</keyword>
<feature type="compositionally biased region" description="Polar residues" evidence="5">
    <location>
        <begin position="212"/>
        <end position="224"/>
    </location>
</feature>
<dbReference type="Proteomes" id="UP000054166">
    <property type="component" value="Unassembled WGS sequence"/>
</dbReference>
<keyword evidence="2 4" id="KW-0863">Zinc-finger</keyword>
<protein>
    <recommendedName>
        <fullName evidence="10">ZZ-type domain-containing protein</fullName>
    </recommendedName>
</protein>
<dbReference type="CDD" id="cd02249">
    <property type="entry name" value="ZZ"/>
    <property type="match status" value="1"/>
</dbReference>
<dbReference type="InterPro" id="IPR052260">
    <property type="entry name" value="Autophagy_Rcpt_SigReg"/>
</dbReference>
<evidence type="ECO:0000256" key="2">
    <source>
        <dbReference type="ARBA" id="ARBA00022771"/>
    </source>
</evidence>
<dbReference type="Gene3D" id="3.30.60.90">
    <property type="match status" value="4"/>
</dbReference>
<sequence>MNGRPDRPLVVKCTFDRWNKRITFSSARNCSYDLLKNKVEQCFSLYATSYAIAYKDDDGEVTDITTDSDLTEAIQYFQAGSDDPPTSSAASILSGRSFGSRKITLRVHITVDYDGPSLSDTSSLASMDEYKGRNGSQLSFSFSPPSSVDIDDDSVTVSSRDAGAPSRAVAQRSGISETLDASRDEYPPAWDARTTSSLVPSADSRVVDGRSGPTQHSSETTGKTQLGGDPFTDHYALSSMSRYPEDPSAVFERLKLQEAANEYSPQFEHDRPVSAGENRGAAWLRDQNARAIKSLLGALPEPSESDGASLSIEQGSQSDQLGGDLALHRDPRGKYYYSYTSASSSAPRSEGELVEGRSHDSGYEDGPSITGDVEDESMADFNSYAKPRPTSMQLTWLASQQIALTDDDSGKTHPSSSRSRPLPHPSNSDPLPTLREDPHLDSDIPPEVLQFLPVGTPPSDMLTNCSECGVVLDSIRYVCSACGENTPGVKPEVLGKGKGKSTWGDDDDEDLHVYPPLPHRSPTSSSPASSRTLVAGSSSTSLHERFIHKPLPSLPYLSSSPRTLTVPEIYSPPSSVEGGYELCSGCVESAGVNHALEINLALGTSPGRGNSSPSSPEDAQRALSQWLRSAPKKKGQLRHAYIEKVWAHRGWEDVEQDDMETCKCSTCNTVILNKRYKCASCQKFNLCRSCYSQVHDIHPSHAFLVVPDKPVRSRSEPEPEPLPPIPLDPSEQSMTHPGVKCAHCMLDIVGARFHCAICDSVDICSNCESAGLPGNLDSYEDDSHNSSHIMIKIPYPLETTELQTASRRAANLWTGRDAPYVLGGTISSRSKPSSVYSSYARTVIGTGKSNPLEDGREDNHNKYCNGCKNLIFGVRYQCGSCPSSPLSYNLCSSCEPRSYVLHDPMHIFFKLPRPVQRPLESPTPFLPDLYKVPAGPHGVGGNYNPGEPKDYLKALVHTTALCDCCMSRINGEWFRCAYCPKDLCDACEALDTHNDSHVFFVFKAPVDMNNKMRQFADLDNPNGSPPVIPYPIYR</sequence>
<feature type="compositionally biased region" description="Polar residues" evidence="5">
    <location>
        <begin position="306"/>
        <end position="320"/>
    </location>
</feature>
<dbReference type="InParanoid" id="A0A0C3G2K3"/>
<dbReference type="GO" id="GO:0016235">
    <property type="term" value="C:aggresome"/>
    <property type="evidence" value="ECO:0007669"/>
    <property type="project" value="TreeGrafter"/>
</dbReference>
<evidence type="ECO:0000259" key="6">
    <source>
        <dbReference type="PROSITE" id="PS50135"/>
    </source>
</evidence>
<evidence type="ECO:0000256" key="1">
    <source>
        <dbReference type="ARBA" id="ARBA00022723"/>
    </source>
</evidence>
<evidence type="ECO:0000256" key="4">
    <source>
        <dbReference type="PROSITE-ProRule" id="PRU00228"/>
    </source>
</evidence>
<dbReference type="GO" id="GO:0008270">
    <property type="term" value="F:zinc ion binding"/>
    <property type="evidence" value="ECO:0007669"/>
    <property type="project" value="UniProtKB-KW"/>
</dbReference>
<feature type="compositionally biased region" description="Low complexity" evidence="5">
    <location>
        <begin position="413"/>
        <end position="428"/>
    </location>
</feature>
<dbReference type="InterPro" id="IPR043145">
    <property type="entry name" value="Znf_ZZ_sf"/>
</dbReference>
<dbReference type="SMART" id="SM00291">
    <property type="entry name" value="ZnF_ZZ"/>
    <property type="match status" value="4"/>
</dbReference>
<dbReference type="CDD" id="cd06398">
    <property type="entry name" value="PB1_Joka2"/>
    <property type="match status" value="1"/>
</dbReference>
<dbReference type="InterPro" id="IPR053793">
    <property type="entry name" value="PB1-like"/>
</dbReference>
<keyword evidence="1" id="KW-0479">Metal-binding</keyword>
<feature type="region of interest" description="Disordered" evidence="5">
    <location>
        <begin position="136"/>
        <end position="239"/>
    </location>
</feature>
<dbReference type="GO" id="GO:0044753">
    <property type="term" value="C:amphisome"/>
    <property type="evidence" value="ECO:0007669"/>
    <property type="project" value="TreeGrafter"/>
</dbReference>
<dbReference type="PROSITE" id="PS50135">
    <property type="entry name" value="ZF_ZZ_2"/>
    <property type="match status" value="2"/>
</dbReference>
<feature type="compositionally biased region" description="Low complexity" evidence="5">
    <location>
        <begin position="139"/>
        <end position="148"/>
    </location>
</feature>
<dbReference type="Gene3D" id="3.10.20.90">
    <property type="entry name" value="Phosphatidylinositol 3-kinase Catalytic Subunit, Chain A, domain 1"/>
    <property type="match status" value="1"/>
</dbReference>
<dbReference type="GO" id="GO:0007032">
    <property type="term" value="P:endosome organization"/>
    <property type="evidence" value="ECO:0007669"/>
    <property type="project" value="TreeGrafter"/>
</dbReference>
<dbReference type="PROSITE" id="PS51745">
    <property type="entry name" value="PB1"/>
    <property type="match status" value="1"/>
</dbReference>
<dbReference type="PANTHER" id="PTHR15090">
    <property type="entry name" value="SEQUESTOSOME 1-RELATED"/>
    <property type="match status" value="1"/>
</dbReference>
<feature type="region of interest" description="Disordered" evidence="5">
    <location>
        <begin position="488"/>
        <end position="535"/>
    </location>
</feature>
<dbReference type="GO" id="GO:0035973">
    <property type="term" value="P:aggrephagy"/>
    <property type="evidence" value="ECO:0007669"/>
    <property type="project" value="TreeGrafter"/>
</dbReference>
<dbReference type="EMBL" id="KN832973">
    <property type="protein sequence ID" value="KIM90585.1"/>
    <property type="molecule type" value="Genomic_DNA"/>
</dbReference>
<gene>
    <name evidence="8" type="ORF">PILCRDRAFT_188660</name>
</gene>
<organism evidence="8 9">
    <name type="scientific">Piloderma croceum (strain F 1598)</name>
    <dbReference type="NCBI Taxonomy" id="765440"/>
    <lineage>
        <taxon>Eukaryota</taxon>
        <taxon>Fungi</taxon>
        <taxon>Dikarya</taxon>
        <taxon>Basidiomycota</taxon>
        <taxon>Agaricomycotina</taxon>
        <taxon>Agaricomycetes</taxon>
        <taxon>Agaricomycetidae</taxon>
        <taxon>Atheliales</taxon>
        <taxon>Atheliaceae</taxon>
        <taxon>Piloderma</taxon>
    </lineage>
</organism>
<dbReference type="PANTHER" id="PTHR15090:SF0">
    <property type="entry name" value="SEQUESTOSOME-1"/>
    <property type="match status" value="1"/>
</dbReference>
<dbReference type="SUPFAM" id="SSF54277">
    <property type="entry name" value="CAD &amp; PB1 domains"/>
    <property type="match status" value="1"/>
</dbReference>
<evidence type="ECO:0000256" key="5">
    <source>
        <dbReference type="SAM" id="MobiDB-lite"/>
    </source>
</evidence>
<dbReference type="HOGENOM" id="CLU_007319_0_0_1"/>
<dbReference type="STRING" id="765440.A0A0C3G2K3"/>
<dbReference type="Pfam" id="PF00564">
    <property type="entry name" value="PB1"/>
    <property type="match status" value="1"/>
</dbReference>
<feature type="compositionally biased region" description="Low complexity" evidence="5">
    <location>
        <begin position="520"/>
        <end position="532"/>
    </location>
</feature>
<dbReference type="SMART" id="SM00666">
    <property type="entry name" value="PB1"/>
    <property type="match status" value="1"/>
</dbReference>
<feature type="region of interest" description="Disordered" evidence="5">
    <location>
        <begin position="299"/>
        <end position="323"/>
    </location>
</feature>
<feature type="domain" description="ZZ-type" evidence="6">
    <location>
        <begin position="736"/>
        <end position="798"/>
    </location>
</feature>
<evidence type="ECO:0000256" key="3">
    <source>
        <dbReference type="ARBA" id="ARBA00022833"/>
    </source>
</evidence>
<keyword evidence="3" id="KW-0862">Zinc</keyword>
<reference evidence="8 9" key="1">
    <citation type="submission" date="2014-04" db="EMBL/GenBank/DDBJ databases">
        <authorList>
            <consortium name="DOE Joint Genome Institute"/>
            <person name="Kuo A."/>
            <person name="Tarkka M."/>
            <person name="Buscot F."/>
            <person name="Kohler A."/>
            <person name="Nagy L.G."/>
            <person name="Floudas D."/>
            <person name="Copeland A."/>
            <person name="Barry K.W."/>
            <person name="Cichocki N."/>
            <person name="Veneault-Fourrey C."/>
            <person name="LaButti K."/>
            <person name="Lindquist E.A."/>
            <person name="Lipzen A."/>
            <person name="Lundell T."/>
            <person name="Morin E."/>
            <person name="Murat C."/>
            <person name="Sun H."/>
            <person name="Tunlid A."/>
            <person name="Henrissat B."/>
            <person name="Grigoriev I.V."/>
            <person name="Hibbett D.S."/>
            <person name="Martin F."/>
            <person name="Nordberg H.P."/>
            <person name="Cantor M.N."/>
            <person name="Hua S.X."/>
        </authorList>
    </citation>
    <scope>NUCLEOTIDE SEQUENCE [LARGE SCALE GENOMIC DNA]</scope>
    <source>
        <strain evidence="8 9">F 1598</strain>
    </source>
</reference>
<evidence type="ECO:0008006" key="10">
    <source>
        <dbReference type="Google" id="ProtNLM"/>
    </source>
</evidence>
<feature type="region of interest" description="Disordered" evidence="5">
    <location>
        <begin position="406"/>
        <end position="443"/>
    </location>
</feature>
<dbReference type="GO" id="GO:0070530">
    <property type="term" value="F:K63-linked polyubiquitin modification-dependent protein binding"/>
    <property type="evidence" value="ECO:0007669"/>
    <property type="project" value="TreeGrafter"/>
</dbReference>
<feature type="domain" description="PB1" evidence="7">
    <location>
        <begin position="8"/>
        <end position="84"/>
    </location>
</feature>
<feature type="region of interest" description="Disordered" evidence="5">
    <location>
        <begin position="710"/>
        <end position="730"/>
    </location>
</feature>
<accession>A0A0C3G2K3</accession>
<dbReference type="Pfam" id="PF00569">
    <property type="entry name" value="ZZ"/>
    <property type="match status" value="3"/>
</dbReference>
<dbReference type="GO" id="GO:0000423">
    <property type="term" value="P:mitophagy"/>
    <property type="evidence" value="ECO:0007669"/>
    <property type="project" value="TreeGrafter"/>
</dbReference>
<feature type="compositionally biased region" description="Basic and acidic residues" evidence="5">
    <location>
        <begin position="349"/>
        <end position="362"/>
    </location>
</feature>
<evidence type="ECO:0000259" key="7">
    <source>
        <dbReference type="PROSITE" id="PS51745"/>
    </source>
</evidence>
<dbReference type="OrthoDB" id="661148at2759"/>
<dbReference type="AlphaFoldDB" id="A0A0C3G2K3"/>
<evidence type="ECO:0000313" key="8">
    <source>
        <dbReference type="EMBL" id="KIM90585.1"/>
    </source>
</evidence>
<feature type="domain" description="ZZ-type" evidence="6">
    <location>
        <begin position="859"/>
        <end position="916"/>
    </location>
</feature>
<name>A0A0C3G2K3_PILCF</name>